<name>A0ABU0WRL2_9PROT</name>
<dbReference type="EMBL" id="JAUJFI010000143">
    <property type="protein sequence ID" value="MDQ2105444.1"/>
    <property type="molecule type" value="Genomic_DNA"/>
</dbReference>
<proteinExistence type="predicted"/>
<keyword evidence="8" id="KW-1185">Reference proteome</keyword>
<comment type="caution">
    <text evidence="7">The sequence shown here is derived from an EMBL/GenBank/DDBJ whole genome shotgun (WGS) entry which is preliminary data.</text>
</comment>
<evidence type="ECO:0000313" key="8">
    <source>
        <dbReference type="Proteomes" id="UP001227317"/>
    </source>
</evidence>
<dbReference type="SUPFAM" id="SSF52518">
    <property type="entry name" value="Thiamin diphosphate-binding fold (THDP-binding)"/>
    <property type="match status" value="1"/>
</dbReference>
<comment type="function">
    <text evidence="4">The pyruvate dehydrogenase complex catalyzes the overall conversion of pyruvate to acetyl-CoA and CO(2). It contains multiple copies of three enzymatic components: pyruvate dehydrogenase (E1), dihydrolipoamide acetyltransferase (E2) and lipoamide dehydrogenase (E3).</text>
</comment>
<dbReference type="PANTHER" id="PTHR11516:SF60">
    <property type="entry name" value="PYRUVATE DEHYDROGENASE E1 COMPONENT SUBUNIT ALPHA"/>
    <property type="match status" value="1"/>
</dbReference>
<dbReference type="Pfam" id="PF00676">
    <property type="entry name" value="E1_dh"/>
    <property type="match status" value="1"/>
</dbReference>
<protein>
    <submittedName>
        <fullName evidence="7">Thiamine pyrophosphate-dependent dehydrogenase E1 component subunit alpha</fullName>
    </submittedName>
</protein>
<dbReference type="InterPro" id="IPR050642">
    <property type="entry name" value="PDH_E1_Alpha_Subunit"/>
</dbReference>
<evidence type="ECO:0000256" key="4">
    <source>
        <dbReference type="ARBA" id="ARBA00025211"/>
    </source>
</evidence>
<dbReference type="InterPro" id="IPR001017">
    <property type="entry name" value="DH_E1"/>
</dbReference>
<sequence length="322" mass="35367">MNPENRGDSDTQTIVRLYRRMRLIRHLEEEIARVYPTDKIKSPIHLSIGQEFIAVGVCDVLTAKDRVSITYRGHAAYVAKGGDLRALVAEMYGKRTGCAKGRGGSMHLIDMDAGVIGASAVVGTNIPVAVGFALAAKRQRSGQVTVCFLGDGATEEGCFAESLNFAALHKLPILFVCENNGYAIHEPLSKRWATDRLVERVATYGIPADRISDGSLTTVRARAAEAITAMRAGAGPAFLEVLCYRWQEHVGPNRDYDQGYRSADELAPWKADDQVARLADRIEPALRARIDAEIRVQVAEAFTFAEASPFPEPEELYEHVYS</sequence>
<gene>
    <name evidence="7" type="ORF">QSG27_22285</name>
</gene>
<evidence type="ECO:0000256" key="2">
    <source>
        <dbReference type="ARBA" id="ARBA00023002"/>
    </source>
</evidence>
<dbReference type="CDD" id="cd02000">
    <property type="entry name" value="TPP_E1_PDC_ADC_BCADC"/>
    <property type="match status" value="1"/>
</dbReference>
<evidence type="ECO:0000313" key="7">
    <source>
        <dbReference type="EMBL" id="MDQ2105444.1"/>
    </source>
</evidence>
<comment type="catalytic activity">
    <reaction evidence="5">
        <text>N(6)-[(R)-lipoyl]-L-lysyl-[protein] + pyruvate + H(+) = N(6)-[(R)-S(8)-acetyldihydrolipoyl]-L-lysyl-[protein] + CO2</text>
        <dbReference type="Rhea" id="RHEA:19189"/>
        <dbReference type="Rhea" id="RHEA-COMP:10474"/>
        <dbReference type="Rhea" id="RHEA-COMP:10478"/>
        <dbReference type="ChEBI" id="CHEBI:15361"/>
        <dbReference type="ChEBI" id="CHEBI:15378"/>
        <dbReference type="ChEBI" id="CHEBI:16526"/>
        <dbReference type="ChEBI" id="CHEBI:83099"/>
        <dbReference type="ChEBI" id="CHEBI:83111"/>
        <dbReference type="EC" id="1.2.4.1"/>
    </reaction>
</comment>
<dbReference type="InterPro" id="IPR029061">
    <property type="entry name" value="THDP-binding"/>
</dbReference>
<keyword evidence="2" id="KW-0560">Oxidoreductase</keyword>
<dbReference type="Proteomes" id="UP001227317">
    <property type="component" value="Unassembled WGS sequence"/>
</dbReference>
<feature type="domain" description="Dehydrogenase E1 component" evidence="6">
    <location>
        <begin position="19"/>
        <end position="314"/>
    </location>
</feature>
<reference evidence="7 8" key="1">
    <citation type="submission" date="2023-06" db="EMBL/GenBank/DDBJ databases">
        <title>Azospirillum isscasensis sp.nov, a bacterium isolated from rhizosphere soil of rice.</title>
        <authorList>
            <person name="Wang H."/>
        </authorList>
    </citation>
    <scope>NUCLEOTIDE SEQUENCE [LARGE SCALE GENOMIC DNA]</scope>
    <source>
        <strain evidence="7 8">C340-1</strain>
    </source>
</reference>
<evidence type="ECO:0000256" key="5">
    <source>
        <dbReference type="ARBA" id="ARBA00051231"/>
    </source>
</evidence>
<evidence type="ECO:0000256" key="1">
    <source>
        <dbReference type="ARBA" id="ARBA00001964"/>
    </source>
</evidence>
<accession>A0ABU0WRL2</accession>
<organism evidence="7 8">
    <name type="scientific">Azospirillum isscasi</name>
    <dbReference type="NCBI Taxonomy" id="3053926"/>
    <lineage>
        <taxon>Bacteria</taxon>
        <taxon>Pseudomonadati</taxon>
        <taxon>Pseudomonadota</taxon>
        <taxon>Alphaproteobacteria</taxon>
        <taxon>Rhodospirillales</taxon>
        <taxon>Azospirillaceae</taxon>
        <taxon>Azospirillum</taxon>
    </lineage>
</organism>
<dbReference type="Gene3D" id="3.40.50.970">
    <property type="match status" value="1"/>
</dbReference>
<comment type="cofactor">
    <cofactor evidence="1">
        <name>thiamine diphosphate</name>
        <dbReference type="ChEBI" id="CHEBI:58937"/>
    </cofactor>
</comment>
<keyword evidence="3" id="KW-0786">Thiamine pyrophosphate</keyword>
<evidence type="ECO:0000256" key="3">
    <source>
        <dbReference type="ARBA" id="ARBA00023052"/>
    </source>
</evidence>
<dbReference type="PANTHER" id="PTHR11516">
    <property type="entry name" value="PYRUVATE DEHYDROGENASE E1 COMPONENT, ALPHA SUBUNIT BACTERIAL AND ORGANELLAR"/>
    <property type="match status" value="1"/>
</dbReference>
<evidence type="ECO:0000259" key="6">
    <source>
        <dbReference type="Pfam" id="PF00676"/>
    </source>
</evidence>
<dbReference type="RefSeq" id="WP_306709991.1">
    <property type="nucleotide sequence ID" value="NZ_JAUJFI010000143.1"/>
</dbReference>